<dbReference type="EMBL" id="CP000816">
    <property type="protein sequence ID" value="ABU81927.1"/>
    <property type="molecule type" value="Genomic_DNA"/>
</dbReference>
<dbReference type="KEGG" id="iho:Igni_0745"/>
<dbReference type="RefSeq" id="WP_012122891.1">
    <property type="nucleotide sequence ID" value="NC_009776.1"/>
</dbReference>
<accession>A8AAH5</accession>
<evidence type="ECO:0000256" key="1">
    <source>
        <dbReference type="SAM" id="Coils"/>
    </source>
</evidence>
<dbReference type="AlphaFoldDB" id="A8AAH5"/>
<dbReference type="STRING" id="453591.Igni_0745"/>
<proteinExistence type="predicted"/>
<protein>
    <submittedName>
        <fullName evidence="2">Uncharacterized protein</fullName>
    </submittedName>
</protein>
<evidence type="ECO:0000313" key="2">
    <source>
        <dbReference type="EMBL" id="ABU81927.1"/>
    </source>
</evidence>
<dbReference type="HOGENOM" id="CLU_1727225_0_0_2"/>
<gene>
    <name evidence="2" type="ordered locus">Igni_0745</name>
</gene>
<evidence type="ECO:0000313" key="3">
    <source>
        <dbReference type="Proteomes" id="UP000000262"/>
    </source>
</evidence>
<dbReference type="GeneID" id="5562330"/>
<keyword evidence="1" id="KW-0175">Coiled coil</keyword>
<sequence length="151" mass="17328">MIIVAVGADSLINKLKREVEEVEKELADYGNALSVVMDQGRKELVRYKLLGFKTKPPEKEVISEKPLTVLHRSLLVFSKDFEREVASTFKEYKEEIQSLIDKLNAQREEFKDHIFFVFTKGAKIVAIYVLPPTVPGYETIRAELERLEGGR</sequence>
<organism evidence="2 3">
    <name type="scientific">Ignicoccus hospitalis (strain KIN4/I / DSM 18386 / JCM 14125)</name>
    <dbReference type="NCBI Taxonomy" id="453591"/>
    <lineage>
        <taxon>Archaea</taxon>
        <taxon>Thermoproteota</taxon>
        <taxon>Thermoprotei</taxon>
        <taxon>Desulfurococcales</taxon>
        <taxon>Desulfurococcaceae</taxon>
        <taxon>Ignicoccus</taxon>
    </lineage>
</organism>
<name>A8AAH5_IGNH4</name>
<reference evidence="2 3" key="1">
    <citation type="journal article" date="2008" name="Genome Biol.">
        <title>A genomic analysis of the archaeal system Ignicoccus hospitalis-Nanoarchaeum equitans.</title>
        <authorList>
            <person name="Podar M."/>
            <person name="Anderson I."/>
            <person name="Makarova K.S."/>
            <person name="Elkins J.G."/>
            <person name="Ivanova N."/>
            <person name="Wall M.A."/>
            <person name="Lykidis A."/>
            <person name="Mavromatis K."/>
            <person name="Sun H."/>
            <person name="Hudson M.E."/>
            <person name="Chen W."/>
            <person name="Deciu C."/>
            <person name="Hutchison D."/>
            <person name="Eads J.R."/>
            <person name="Anderson A."/>
            <person name="Fernandes F."/>
            <person name="Szeto E."/>
            <person name="Lapidus A."/>
            <person name="Kyrpides N.C."/>
            <person name="Saier M.H.Jr."/>
            <person name="Richardson P.M."/>
            <person name="Rachel R."/>
            <person name="Huber H."/>
            <person name="Eisen J.A."/>
            <person name="Koonin E.V."/>
            <person name="Keller M."/>
            <person name="Stetter K.O."/>
        </authorList>
    </citation>
    <scope>NUCLEOTIDE SEQUENCE [LARGE SCALE GENOMIC DNA]</scope>
    <source>
        <strain evidence="3">KIN4/I / DSM 18386 / JCM 14125</strain>
    </source>
</reference>
<dbReference type="Proteomes" id="UP000000262">
    <property type="component" value="Chromosome"/>
</dbReference>
<feature type="coiled-coil region" evidence="1">
    <location>
        <begin position="5"/>
        <end position="32"/>
    </location>
</feature>
<keyword evidence="3" id="KW-1185">Reference proteome</keyword>